<evidence type="ECO:0000256" key="6">
    <source>
        <dbReference type="ARBA" id="ARBA00022840"/>
    </source>
</evidence>
<evidence type="ECO:0000259" key="8">
    <source>
        <dbReference type="PROSITE" id="PS50011"/>
    </source>
</evidence>
<keyword evidence="6 7" id="KW-0067">ATP-binding</keyword>
<comment type="caution">
    <text evidence="9">The sequence shown here is derived from an EMBL/GenBank/DDBJ whole genome shotgun (WGS) entry which is preliminary data.</text>
</comment>
<evidence type="ECO:0000256" key="1">
    <source>
        <dbReference type="ARBA" id="ARBA00010791"/>
    </source>
</evidence>
<keyword evidence="2" id="KW-0723">Serine/threonine-protein kinase</keyword>
<sequence length="607" mass="68721">MPSRNDTSTTSKQQRPFIGDYWLGKTIGRGASGRVKLGIHRRTGELVAVKMIARSQLVSSSSTSRSVQRELAVLQLLYHPNLVELRQVLQDTFYVYFVMEYVQGGELFQVLSDRGRLPETEVRALFSQLMTGLSWCHSHHICHRDLKPENILLDKDKKNIKIADFGMSSIISPGDLLRTSCGSPHYASPEIIKGTPYDGRATDIWSTGVILYVLLTGHLPFDDPNMGRLLSKIKTGRYRRLPKYLSDEARDLLQRLLVVDPKERMTAKDVLQHSWLQPIAQLEQNQCITPTSIMAPMLTNDHSDLDGRTWETLKILWNQLPLDVIETKLAEEGYNAQKLTCQLLLQRSKRKQAQQSNNYDHTGWQEMPAPLVSPTLQPVWKDKEKEPICSNHNPVGCSDSDPALCVELPHTPNSIPLITSRSCKIETIEQVRQILWESYDPTTCALYNPRPQCMPRTLIHWIPGNPYPSPSTLKGTKAALTQAVPTYTNVHVAPPTKPTPAQKWWWGWSSSPSTSTATSISTSISSWPWKPWQMFTKERAQKNAPLDLVFDCRATSEHEAANKINQILNEQCHGKLRSRSYHGKTVWSGSMRRTSPGKIQKSLIFNA</sequence>
<gene>
    <name evidence="9" type="ORF">J3Q64DRAFT_1775810</name>
</gene>
<protein>
    <submittedName>
        <fullName evidence="9">Kinase-like domain-containing protein</fullName>
    </submittedName>
</protein>
<dbReference type="SUPFAM" id="SSF56112">
    <property type="entry name" value="Protein kinase-like (PK-like)"/>
    <property type="match status" value="1"/>
</dbReference>
<dbReference type="Pfam" id="PF00069">
    <property type="entry name" value="Pkinase"/>
    <property type="match status" value="1"/>
</dbReference>
<keyword evidence="3" id="KW-0808">Transferase</keyword>
<name>A0ABR3AI81_PHYBL</name>
<evidence type="ECO:0000256" key="2">
    <source>
        <dbReference type="ARBA" id="ARBA00022527"/>
    </source>
</evidence>
<organism evidence="9 10">
    <name type="scientific">Phycomyces blakesleeanus</name>
    <dbReference type="NCBI Taxonomy" id="4837"/>
    <lineage>
        <taxon>Eukaryota</taxon>
        <taxon>Fungi</taxon>
        <taxon>Fungi incertae sedis</taxon>
        <taxon>Mucoromycota</taxon>
        <taxon>Mucoromycotina</taxon>
        <taxon>Mucoromycetes</taxon>
        <taxon>Mucorales</taxon>
        <taxon>Phycomycetaceae</taxon>
        <taxon>Phycomyces</taxon>
    </lineage>
</organism>
<evidence type="ECO:0000256" key="7">
    <source>
        <dbReference type="PROSITE-ProRule" id="PRU10141"/>
    </source>
</evidence>
<feature type="binding site" evidence="7">
    <location>
        <position position="50"/>
    </location>
    <ligand>
        <name>ATP</name>
        <dbReference type="ChEBI" id="CHEBI:30616"/>
    </ligand>
</feature>
<dbReference type="InterPro" id="IPR017441">
    <property type="entry name" value="Protein_kinase_ATP_BS"/>
</dbReference>
<proteinExistence type="inferred from homology"/>
<dbReference type="PROSITE" id="PS00107">
    <property type="entry name" value="PROTEIN_KINASE_ATP"/>
    <property type="match status" value="1"/>
</dbReference>
<dbReference type="EMBL" id="JBCLYO010000037">
    <property type="protein sequence ID" value="KAL0075285.1"/>
    <property type="molecule type" value="Genomic_DNA"/>
</dbReference>
<evidence type="ECO:0000256" key="5">
    <source>
        <dbReference type="ARBA" id="ARBA00022777"/>
    </source>
</evidence>
<evidence type="ECO:0000256" key="4">
    <source>
        <dbReference type="ARBA" id="ARBA00022741"/>
    </source>
</evidence>
<dbReference type="SMART" id="SM00220">
    <property type="entry name" value="S_TKc"/>
    <property type="match status" value="1"/>
</dbReference>
<reference evidence="9 10" key="1">
    <citation type="submission" date="2024-04" db="EMBL/GenBank/DDBJ databases">
        <title>Symmetric and asymmetric DNA N6-adenine methylation regulates different biological responses in Mucorales.</title>
        <authorList>
            <consortium name="Lawrence Berkeley National Laboratory"/>
            <person name="Lax C."/>
            <person name="Mondo S.J."/>
            <person name="Osorio-Concepcion M."/>
            <person name="Muszewska A."/>
            <person name="Corrochano-Luque M."/>
            <person name="Gutierrez G."/>
            <person name="Riley R."/>
            <person name="Lipzen A."/>
            <person name="Guo J."/>
            <person name="Hundley H."/>
            <person name="Amirebrahimi M."/>
            <person name="Ng V."/>
            <person name="Lorenzo-Gutierrez D."/>
            <person name="Binder U."/>
            <person name="Yang J."/>
            <person name="Song Y."/>
            <person name="Canovas D."/>
            <person name="Navarro E."/>
            <person name="Freitag M."/>
            <person name="Gabaldon T."/>
            <person name="Grigoriev I.V."/>
            <person name="Corrochano L.M."/>
            <person name="Nicolas F.E."/>
            <person name="Garre V."/>
        </authorList>
    </citation>
    <scope>NUCLEOTIDE SEQUENCE [LARGE SCALE GENOMIC DNA]</scope>
    <source>
        <strain evidence="9 10">L51</strain>
    </source>
</reference>
<feature type="domain" description="Protein kinase" evidence="8">
    <location>
        <begin position="21"/>
        <end position="276"/>
    </location>
</feature>
<keyword evidence="10" id="KW-1185">Reference proteome</keyword>
<dbReference type="PROSITE" id="PS00108">
    <property type="entry name" value="PROTEIN_KINASE_ST"/>
    <property type="match status" value="1"/>
</dbReference>
<dbReference type="PANTHER" id="PTHR24346">
    <property type="entry name" value="MAP/MICROTUBULE AFFINITY-REGULATING KINASE"/>
    <property type="match status" value="1"/>
</dbReference>
<evidence type="ECO:0000256" key="3">
    <source>
        <dbReference type="ARBA" id="ARBA00022679"/>
    </source>
</evidence>
<dbReference type="PANTHER" id="PTHR24346:SF82">
    <property type="entry name" value="KP78A-RELATED"/>
    <property type="match status" value="1"/>
</dbReference>
<keyword evidence="5" id="KW-0418">Kinase</keyword>
<dbReference type="InterPro" id="IPR000719">
    <property type="entry name" value="Prot_kinase_dom"/>
</dbReference>
<keyword evidence="4 7" id="KW-0547">Nucleotide-binding</keyword>
<dbReference type="Gene3D" id="1.10.510.10">
    <property type="entry name" value="Transferase(Phosphotransferase) domain 1"/>
    <property type="match status" value="1"/>
</dbReference>
<dbReference type="PROSITE" id="PS50011">
    <property type="entry name" value="PROTEIN_KINASE_DOM"/>
    <property type="match status" value="1"/>
</dbReference>
<dbReference type="InterPro" id="IPR011009">
    <property type="entry name" value="Kinase-like_dom_sf"/>
</dbReference>
<dbReference type="Proteomes" id="UP001448207">
    <property type="component" value="Unassembled WGS sequence"/>
</dbReference>
<evidence type="ECO:0000313" key="9">
    <source>
        <dbReference type="EMBL" id="KAL0075285.1"/>
    </source>
</evidence>
<comment type="similarity">
    <text evidence="1">Belongs to the protein kinase superfamily. CAMK Ser/Thr protein kinase family. NIM1 subfamily.</text>
</comment>
<evidence type="ECO:0000313" key="10">
    <source>
        <dbReference type="Proteomes" id="UP001448207"/>
    </source>
</evidence>
<dbReference type="InterPro" id="IPR008271">
    <property type="entry name" value="Ser/Thr_kinase_AS"/>
</dbReference>
<accession>A0ABR3AI81</accession>